<evidence type="ECO:0000313" key="3">
    <source>
        <dbReference type="Proteomes" id="UP000634136"/>
    </source>
</evidence>
<dbReference type="Proteomes" id="UP000634136">
    <property type="component" value="Unassembled WGS sequence"/>
</dbReference>
<feature type="compositionally biased region" description="Polar residues" evidence="1">
    <location>
        <begin position="238"/>
        <end position="257"/>
    </location>
</feature>
<organism evidence="2 3">
    <name type="scientific">Senna tora</name>
    <dbReference type="NCBI Taxonomy" id="362788"/>
    <lineage>
        <taxon>Eukaryota</taxon>
        <taxon>Viridiplantae</taxon>
        <taxon>Streptophyta</taxon>
        <taxon>Embryophyta</taxon>
        <taxon>Tracheophyta</taxon>
        <taxon>Spermatophyta</taxon>
        <taxon>Magnoliopsida</taxon>
        <taxon>eudicotyledons</taxon>
        <taxon>Gunneridae</taxon>
        <taxon>Pentapetalae</taxon>
        <taxon>rosids</taxon>
        <taxon>fabids</taxon>
        <taxon>Fabales</taxon>
        <taxon>Fabaceae</taxon>
        <taxon>Caesalpinioideae</taxon>
        <taxon>Cassia clade</taxon>
        <taxon>Senna</taxon>
    </lineage>
</organism>
<dbReference type="InterPro" id="IPR038945">
    <property type="entry name" value="MBD13-like"/>
</dbReference>
<gene>
    <name evidence="2" type="ORF">G2W53_034244</name>
</gene>
<proteinExistence type="predicted"/>
<sequence length="421" mass="46037">MPLSEHISTQCVMDTDLISSVPSQAECSDKKEGKVCLVETNTVPDCINGVSLEKQLPEGTQTTQSTEKDEKGQGKSKHKKGMNLPRRASKRLAGIQIDPVPELTTRRRHAIRHSGGGEAITNEDKSPGSFPDGETKKFIALEGGPETKRKFNSPPNKMESPQSDQIKHSYGYLCTPEKLPEKTVEDHKSEHAKVLENGDKVDAKLDYSLDLPLGELLTDPCIAFAVQTLTGVTFETSKNTQISSEPSNSRYSETSAAANGHDTKIKRQNVGDWKPECNASSPPPKNLDMAEHAGSTETDNKANENSGSSESPFGISWMDPCIEFAVKTLTGTIPMAYDPNTEKCLQQQQQLCSSNTHSSLNNLCQIDYYSSQYNGTHNPVFKQQSYLDPAALSNPTSVGMGNSAGARLPQCGEERRRGFQR</sequence>
<dbReference type="AlphaFoldDB" id="A0A834T123"/>
<keyword evidence="3" id="KW-1185">Reference proteome</keyword>
<evidence type="ECO:0000256" key="1">
    <source>
        <dbReference type="SAM" id="MobiDB-lite"/>
    </source>
</evidence>
<feature type="region of interest" description="Disordered" evidence="1">
    <location>
        <begin position="112"/>
        <end position="167"/>
    </location>
</feature>
<feature type="compositionally biased region" description="Polar residues" evidence="1">
    <location>
        <begin position="153"/>
        <end position="164"/>
    </location>
</feature>
<dbReference type="EMBL" id="JAAIUW010000010">
    <property type="protein sequence ID" value="KAF7813268.1"/>
    <property type="molecule type" value="Genomic_DNA"/>
</dbReference>
<evidence type="ECO:0000313" key="2">
    <source>
        <dbReference type="EMBL" id="KAF7813268.1"/>
    </source>
</evidence>
<accession>A0A834T123</accession>
<feature type="region of interest" description="Disordered" evidence="1">
    <location>
        <begin position="54"/>
        <end position="88"/>
    </location>
</feature>
<name>A0A834T123_9FABA</name>
<dbReference type="PANTHER" id="PTHR34067:SF24">
    <property type="entry name" value="METHYL-CPG-BINDING DOMAIN-CONTAINING PROTEIN 13"/>
    <property type="match status" value="1"/>
</dbReference>
<protein>
    <submittedName>
        <fullName evidence="2">Methyl-CpG-binding domain-containing protein 13-like isoform X2</fullName>
    </submittedName>
</protein>
<dbReference type="PANTHER" id="PTHR34067">
    <property type="entry name" value="OS04G0193200 PROTEIN"/>
    <property type="match status" value="1"/>
</dbReference>
<feature type="region of interest" description="Disordered" evidence="1">
    <location>
        <begin position="397"/>
        <end position="421"/>
    </location>
</feature>
<feature type="compositionally biased region" description="Basic and acidic residues" evidence="1">
    <location>
        <begin position="133"/>
        <end position="149"/>
    </location>
</feature>
<dbReference type="OrthoDB" id="10072024at2759"/>
<comment type="caution">
    <text evidence="2">The sequence shown here is derived from an EMBL/GenBank/DDBJ whole genome shotgun (WGS) entry which is preliminary data.</text>
</comment>
<feature type="compositionally biased region" description="Basic and acidic residues" evidence="1">
    <location>
        <begin position="412"/>
        <end position="421"/>
    </location>
</feature>
<reference evidence="2" key="1">
    <citation type="submission" date="2020-09" db="EMBL/GenBank/DDBJ databases">
        <title>Genome-Enabled Discovery of Anthraquinone Biosynthesis in Senna tora.</title>
        <authorList>
            <person name="Kang S.-H."/>
            <person name="Pandey R.P."/>
            <person name="Lee C.-M."/>
            <person name="Sim J.-S."/>
            <person name="Jeong J.-T."/>
            <person name="Choi B.-S."/>
            <person name="Jung M."/>
            <person name="Ginzburg D."/>
            <person name="Zhao K."/>
            <person name="Won S.Y."/>
            <person name="Oh T.-J."/>
            <person name="Yu Y."/>
            <person name="Kim N.-H."/>
            <person name="Lee O.R."/>
            <person name="Lee T.-H."/>
            <person name="Bashyal P."/>
            <person name="Kim T.-S."/>
            <person name="Lee W.-H."/>
            <person name="Kawkins C."/>
            <person name="Kim C.-K."/>
            <person name="Kim J.S."/>
            <person name="Ahn B.O."/>
            <person name="Rhee S.Y."/>
            <person name="Sohng J.K."/>
        </authorList>
    </citation>
    <scope>NUCLEOTIDE SEQUENCE</scope>
    <source>
        <tissue evidence="2">Leaf</tissue>
    </source>
</reference>
<feature type="region of interest" description="Disordered" evidence="1">
    <location>
        <begin position="238"/>
        <end position="312"/>
    </location>
</feature>